<dbReference type="KEGG" id="gtt:GUITHDRAFT_153278"/>
<dbReference type="HOGENOM" id="CLU_2645603_0_0_1"/>
<dbReference type="EMBL" id="JH993010">
    <property type="protein sequence ID" value="EKX43492.1"/>
    <property type="molecule type" value="Genomic_DNA"/>
</dbReference>
<evidence type="ECO:0000313" key="3">
    <source>
        <dbReference type="EnsemblProtists" id="EKX43492"/>
    </source>
</evidence>
<keyword evidence="4" id="KW-1185">Reference proteome</keyword>
<evidence type="ECO:0000313" key="2">
    <source>
        <dbReference type="EMBL" id="EKX43492.1"/>
    </source>
</evidence>
<dbReference type="EnsemblProtists" id="EKX43492">
    <property type="protein sequence ID" value="EKX43492"/>
    <property type="gene ID" value="GUITHDRAFT_153278"/>
</dbReference>
<dbReference type="PaxDb" id="55529-EKX43492"/>
<organism evidence="2">
    <name type="scientific">Guillardia theta (strain CCMP2712)</name>
    <name type="common">Cryptophyte</name>
    <dbReference type="NCBI Taxonomy" id="905079"/>
    <lineage>
        <taxon>Eukaryota</taxon>
        <taxon>Cryptophyceae</taxon>
        <taxon>Pyrenomonadales</taxon>
        <taxon>Geminigeraceae</taxon>
        <taxon>Guillardia</taxon>
    </lineage>
</organism>
<gene>
    <name evidence="2" type="ORF">GUITHDRAFT_153278</name>
</gene>
<name>L1J585_GUITC</name>
<reference evidence="4" key="2">
    <citation type="submission" date="2012-11" db="EMBL/GenBank/DDBJ databases">
        <authorList>
            <person name="Kuo A."/>
            <person name="Curtis B.A."/>
            <person name="Tanifuji G."/>
            <person name="Burki F."/>
            <person name="Gruber A."/>
            <person name="Irimia M."/>
            <person name="Maruyama S."/>
            <person name="Arias M.C."/>
            <person name="Ball S.G."/>
            <person name="Gile G.H."/>
            <person name="Hirakawa Y."/>
            <person name="Hopkins J.F."/>
            <person name="Rensing S.A."/>
            <person name="Schmutz J."/>
            <person name="Symeonidi A."/>
            <person name="Elias M."/>
            <person name="Eveleigh R.J."/>
            <person name="Herman E.K."/>
            <person name="Klute M.J."/>
            <person name="Nakayama T."/>
            <person name="Obornik M."/>
            <person name="Reyes-Prieto A."/>
            <person name="Armbrust E.V."/>
            <person name="Aves S.J."/>
            <person name="Beiko R.G."/>
            <person name="Coutinho P."/>
            <person name="Dacks J.B."/>
            <person name="Durnford D.G."/>
            <person name="Fast N.M."/>
            <person name="Green B.R."/>
            <person name="Grisdale C."/>
            <person name="Hempe F."/>
            <person name="Henrissat B."/>
            <person name="Hoppner M.P."/>
            <person name="Ishida K.-I."/>
            <person name="Kim E."/>
            <person name="Koreny L."/>
            <person name="Kroth P.G."/>
            <person name="Liu Y."/>
            <person name="Malik S.-B."/>
            <person name="Maier U.G."/>
            <person name="McRose D."/>
            <person name="Mock T."/>
            <person name="Neilson J.A."/>
            <person name="Onodera N.T."/>
            <person name="Poole A.M."/>
            <person name="Pritham E.J."/>
            <person name="Richards T.A."/>
            <person name="Rocap G."/>
            <person name="Roy S.W."/>
            <person name="Sarai C."/>
            <person name="Schaack S."/>
            <person name="Shirato S."/>
            <person name="Slamovits C.H."/>
            <person name="Spencer D.F."/>
            <person name="Suzuki S."/>
            <person name="Worden A.Z."/>
            <person name="Zauner S."/>
            <person name="Barry K."/>
            <person name="Bell C."/>
            <person name="Bharti A.K."/>
            <person name="Crow J.A."/>
            <person name="Grimwood J."/>
            <person name="Kramer R."/>
            <person name="Lindquist E."/>
            <person name="Lucas S."/>
            <person name="Salamov A."/>
            <person name="McFadden G.I."/>
            <person name="Lane C.E."/>
            <person name="Keeling P.J."/>
            <person name="Gray M.W."/>
            <person name="Grigoriev I.V."/>
            <person name="Archibald J.M."/>
        </authorList>
    </citation>
    <scope>NUCLEOTIDE SEQUENCE</scope>
    <source>
        <strain evidence="4">CCMP2712</strain>
    </source>
</reference>
<dbReference type="AlphaFoldDB" id="L1J585"/>
<evidence type="ECO:0000313" key="4">
    <source>
        <dbReference type="Proteomes" id="UP000011087"/>
    </source>
</evidence>
<reference evidence="2 4" key="1">
    <citation type="journal article" date="2012" name="Nature">
        <title>Algal genomes reveal evolutionary mosaicism and the fate of nucleomorphs.</title>
        <authorList>
            <consortium name="DOE Joint Genome Institute"/>
            <person name="Curtis B.A."/>
            <person name="Tanifuji G."/>
            <person name="Burki F."/>
            <person name="Gruber A."/>
            <person name="Irimia M."/>
            <person name="Maruyama S."/>
            <person name="Arias M.C."/>
            <person name="Ball S.G."/>
            <person name="Gile G.H."/>
            <person name="Hirakawa Y."/>
            <person name="Hopkins J.F."/>
            <person name="Kuo A."/>
            <person name="Rensing S.A."/>
            <person name="Schmutz J."/>
            <person name="Symeonidi A."/>
            <person name="Elias M."/>
            <person name="Eveleigh R.J."/>
            <person name="Herman E.K."/>
            <person name="Klute M.J."/>
            <person name="Nakayama T."/>
            <person name="Obornik M."/>
            <person name="Reyes-Prieto A."/>
            <person name="Armbrust E.V."/>
            <person name="Aves S.J."/>
            <person name="Beiko R.G."/>
            <person name="Coutinho P."/>
            <person name="Dacks J.B."/>
            <person name="Durnford D.G."/>
            <person name="Fast N.M."/>
            <person name="Green B.R."/>
            <person name="Grisdale C.J."/>
            <person name="Hempel F."/>
            <person name="Henrissat B."/>
            <person name="Hoppner M.P."/>
            <person name="Ishida K."/>
            <person name="Kim E."/>
            <person name="Koreny L."/>
            <person name="Kroth P.G."/>
            <person name="Liu Y."/>
            <person name="Malik S.B."/>
            <person name="Maier U.G."/>
            <person name="McRose D."/>
            <person name="Mock T."/>
            <person name="Neilson J.A."/>
            <person name="Onodera N.T."/>
            <person name="Poole A.M."/>
            <person name="Pritham E.J."/>
            <person name="Richards T.A."/>
            <person name="Rocap G."/>
            <person name="Roy S.W."/>
            <person name="Sarai C."/>
            <person name="Schaack S."/>
            <person name="Shirato S."/>
            <person name="Slamovits C.H."/>
            <person name="Spencer D.F."/>
            <person name="Suzuki S."/>
            <person name="Worden A.Z."/>
            <person name="Zauner S."/>
            <person name="Barry K."/>
            <person name="Bell C."/>
            <person name="Bharti A.K."/>
            <person name="Crow J.A."/>
            <person name="Grimwood J."/>
            <person name="Kramer R."/>
            <person name="Lindquist E."/>
            <person name="Lucas S."/>
            <person name="Salamov A."/>
            <person name="McFadden G.I."/>
            <person name="Lane C.E."/>
            <person name="Keeling P.J."/>
            <person name="Gray M.W."/>
            <person name="Grigoriev I.V."/>
            <person name="Archibald J.M."/>
        </authorList>
    </citation>
    <scope>NUCLEOTIDE SEQUENCE</scope>
    <source>
        <strain evidence="2 4">CCMP2712</strain>
    </source>
</reference>
<sequence length="77" mass="8572">MKRAEAEHGGHTSGGESGDELSTRRIELRTVAQRYQDAFEHVSNGFRQRGGGKKDSVSNCRSFKLRVRAHEDKSDGP</sequence>
<dbReference type="GeneID" id="17300173"/>
<accession>L1J585</accession>
<dbReference type="Proteomes" id="UP000011087">
    <property type="component" value="Unassembled WGS sequence"/>
</dbReference>
<protein>
    <submittedName>
        <fullName evidence="2 3">Uncharacterized protein</fullName>
    </submittedName>
</protein>
<evidence type="ECO:0000256" key="1">
    <source>
        <dbReference type="SAM" id="MobiDB-lite"/>
    </source>
</evidence>
<feature type="compositionally biased region" description="Basic and acidic residues" evidence="1">
    <location>
        <begin position="1"/>
        <end position="10"/>
    </location>
</feature>
<reference evidence="3" key="3">
    <citation type="submission" date="2015-06" db="UniProtKB">
        <authorList>
            <consortium name="EnsemblProtists"/>
        </authorList>
    </citation>
    <scope>IDENTIFICATION</scope>
</reference>
<dbReference type="RefSeq" id="XP_005830472.1">
    <property type="nucleotide sequence ID" value="XM_005830415.1"/>
</dbReference>
<feature type="region of interest" description="Disordered" evidence="1">
    <location>
        <begin position="1"/>
        <end position="25"/>
    </location>
</feature>
<feature type="non-terminal residue" evidence="2">
    <location>
        <position position="77"/>
    </location>
</feature>
<proteinExistence type="predicted"/>